<dbReference type="OrthoDB" id="9813456at2"/>
<dbReference type="EMBL" id="FNAG01000022">
    <property type="protein sequence ID" value="SDE12219.1"/>
    <property type="molecule type" value="Genomic_DNA"/>
</dbReference>
<protein>
    <recommendedName>
        <fullName evidence="1">Cadherin-like domain-containing protein</fullName>
    </recommendedName>
</protein>
<reference evidence="2 3" key="1">
    <citation type="submission" date="2016-10" db="EMBL/GenBank/DDBJ databases">
        <authorList>
            <person name="de Groot N.N."/>
        </authorList>
    </citation>
    <scope>NUCLEOTIDE SEQUENCE [LARGE SCALE GENOMIC DNA]</scope>
    <source>
        <strain evidence="2 3">DSM 16957</strain>
    </source>
</reference>
<feature type="domain" description="Cadherin-like" evidence="1">
    <location>
        <begin position="245"/>
        <end position="336"/>
    </location>
</feature>
<accession>A0A1G7ABP3</accession>
<evidence type="ECO:0000259" key="1">
    <source>
        <dbReference type="Pfam" id="PF17892"/>
    </source>
</evidence>
<gene>
    <name evidence="2" type="ORF">SAMN04488509_12220</name>
</gene>
<organism evidence="2 3">
    <name type="scientific">Aquimonas voraii</name>
    <dbReference type="NCBI Taxonomy" id="265719"/>
    <lineage>
        <taxon>Bacteria</taxon>
        <taxon>Pseudomonadati</taxon>
        <taxon>Pseudomonadota</taxon>
        <taxon>Gammaproteobacteria</taxon>
        <taxon>Lysobacterales</taxon>
        <taxon>Lysobacteraceae</taxon>
        <taxon>Aquimonas</taxon>
    </lineage>
</organism>
<dbReference type="AlphaFoldDB" id="A0A1G7ABP3"/>
<dbReference type="InterPro" id="IPR015919">
    <property type="entry name" value="Cadherin-like_sf"/>
</dbReference>
<dbReference type="RefSeq" id="WP_143006772.1">
    <property type="nucleotide sequence ID" value="NZ_FNAG01000022.1"/>
</dbReference>
<keyword evidence="3" id="KW-1185">Reference proteome</keyword>
<dbReference type="Gene3D" id="2.60.40.3440">
    <property type="match status" value="3"/>
</dbReference>
<proteinExistence type="predicted"/>
<name>A0A1G7ABP3_9GAMM</name>
<dbReference type="NCBIfam" id="NF012211">
    <property type="entry name" value="tand_rpt_95"/>
    <property type="match status" value="2"/>
</dbReference>
<feature type="domain" description="Cadherin-like" evidence="1">
    <location>
        <begin position="354"/>
        <end position="441"/>
    </location>
</feature>
<evidence type="ECO:0000313" key="2">
    <source>
        <dbReference type="EMBL" id="SDE12219.1"/>
    </source>
</evidence>
<feature type="non-terminal residue" evidence="2">
    <location>
        <position position="461"/>
    </location>
</feature>
<dbReference type="Pfam" id="PF17963">
    <property type="entry name" value="Big_9"/>
    <property type="match status" value="1"/>
</dbReference>
<dbReference type="InterPro" id="IPR041690">
    <property type="entry name" value="Cadherin_5"/>
</dbReference>
<dbReference type="SUPFAM" id="SSF49313">
    <property type="entry name" value="Cadherin-like"/>
    <property type="match status" value="1"/>
</dbReference>
<evidence type="ECO:0000313" key="3">
    <source>
        <dbReference type="Proteomes" id="UP000199603"/>
    </source>
</evidence>
<dbReference type="GO" id="GO:0005509">
    <property type="term" value="F:calcium ion binding"/>
    <property type="evidence" value="ECO:0007669"/>
    <property type="project" value="InterPro"/>
</dbReference>
<sequence length="461" mass="46264">MTDQHPMPRGVPPATPSGSRWLPLGSLFGLLFAAGAASAAAPVFINSPGNQTMAEDGTLNVTAEVFDADGDPIALSAVSGNQTIIPNNRITVSPVSAGNGVRTITIQPAPNQNGSPTQITLTALANGETVQALFTVTVSSVNDAPVTAADSYSAVEDTPFTASTSVLANDSDLQGGAPGENNLPMTAVLGTGPSNAASFTLNSDGTFSYTPAANFNGTDSFTYRARDSLGAESALTTVTLSVSEVNDAPVATDDSIGAIAEDSGDYIIDFVDLLANDNPGGAGTEAAQTLNITAVNSAVGGTVNIVGSEVVFSPTLNFNGAASFVYTVTDNGTTNGGADPLTDTATVSFTVTEVNDAPVAVDDTPAGTYLEEATQYVFTAASLLANDNAGPEEGSQTITIDSVGAAVGGSVSLVGTDPVFVPAANFNGAASFTYTIIDNGTTNGAPDVLTDTATVSFEITA</sequence>
<dbReference type="STRING" id="265719.SAMN04488509_12220"/>
<dbReference type="Pfam" id="PF17892">
    <property type="entry name" value="Cadherin_5"/>
    <property type="match status" value="2"/>
</dbReference>
<dbReference type="GO" id="GO:0016020">
    <property type="term" value="C:membrane"/>
    <property type="evidence" value="ECO:0007669"/>
    <property type="project" value="InterPro"/>
</dbReference>
<dbReference type="Proteomes" id="UP000199603">
    <property type="component" value="Unassembled WGS sequence"/>
</dbReference>